<name>C5L262_PERM5</name>
<dbReference type="InParanoid" id="C5L262"/>
<keyword evidence="2" id="KW-1185">Reference proteome</keyword>
<dbReference type="SUPFAM" id="SSF46565">
    <property type="entry name" value="Chaperone J-domain"/>
    <property type="match status" value="1"/>
</dbReference>
<evidence type="ECO:0000313" key="1">
    <source>
        <dbReference type="EMBL" id="EER09181.1"/>
    </source>
</evidence>
<organism evidence="2">
    <name type="scientific">Perkinsus marinus (strain ATCC 50983 / TXsc)</name>
    <dbReference type="NCBI Taxonomy" id="423536"/>
    <lineage>
        <taxon>Eukaryota</taxon>
        <taxon>Sar</taxon>
        <taxon>Alveolata</taxon>
        <taxon>Perkinsozoa</taxon>
        <taxon>Perkinsea</taxon>
        <taxon>Perkinsida</taxon>
        <taxon>Perkinsidae</taxon>
        <taxon>Perkinsus</taxon>
    </lineage>
</organism>
<feature type="non-terminal residue" evidence="1">
    <location>
        <position position="55"/>
    </location>
</feature>
<gene>
    <name evidence="1" type="ORF">Pmar_PMAR008665</name>
</gene>
<accession>C5L262</accession>
<dbReference type="EMBL" id="GG678542">
    <property type="protein sequence ID" value="EER09181.1"/>
    <property type="molecule type" value="Genomic_DNA"/>
</dbReference>
<evidence type="ECO:0000313" key="2">
    <source>
        <dbReference type="Proteomes" id="UP000007800"/>
    </source>
</evidence>
<dbReference type="Proteomes" id="UP000007800">
    <property type="component" value="Unassembled WGS sequence"/>
</dbReference>
<dbReference type="RefSeq" id="XP_002777365.1">
    <property type="nucleotide sequence ID" value="XM_002777319.1"/>
</dbReference>
<dbReference type="AlphaFoldDB" id="C5L262"/>
<dbReference type="GeneID" id="9065439"/>
<proteinExistence type="predicted"/>
<dbReference type="InterPro" id="IPR036869">
    <property type="entry name" value="J_dom_sf"/>
</dbReference>
<protein>
    <submittedName>
        <fullName evidence="1">Uncharacterized protein</fullName>
    </submittedName>
</protein>
<feature type="non-terminal residue" evidence="1">
    <location>
        <position position="1"/>
    </location>
</feature>
<reference evidence="1 2" key="1">
    <citation type="submission" date="2008-07" db="EMBL/GenBank/DDBJ databases">
        <authorList>
            <person name="El-Sayed N."/>
            <person name="Caler E."/>
            <person name="Inman J."/>
            <person name="Amedeo P."/>
            <person name="Hass B."/>
            <person name="Wortman J."/>
        </authorList>
    </citation>
    <scope>NUCLEOTIDE SEQUENCE [LARGE SCALE GENOMIC DNA]</scope>
    <source>
        <strain evidence="2">ATCC 50983 / TXsc</strain>
    </source>
</reference>
<sequence>LAMIVIAGMYYYAFTTTTLTYYQVLQVDRDAQHIDIYQNYKKLSAESDERREKEA</sequence>